<dbReference type="InterPro" id="IPR029021">
    <property type="entry name" value="Prot-tyrosine_phosphatase-like"/>
</dbReference>
<gene>
    <name evidence="2" type="ORF">GH266_12250</name>
</gene>
<dbReference type="AlphaFoldDB" id="A0A857C886"/>
<sequence length="115" mass="12432">MWPFRKASRFRRVDDLYSVTGQLKVEDLPAIAEAGFTVLVCIRPDGEERAQAAFADLAAAAQNLGLISHHIPVSGLPSPEQVAAMREVLAASEGQILGWCRSGARAETLRRMAGD</sequence>
<dbReference type="InterPro" id="IPR005939">
    <property type="entry name" value="BLH_phosphatase-like"/>
</dbReference>
<dbReference type="OrthoDB" id="9805710at2"/>
<proteinExistence type="predicted"/>
<dbReference type="Gene3D" id="3.90.190.10">
    <property type="entry name" value="Protein tyrosine phosphatase superfamily"/>
    <property type="match status" value="1"/>
</dbReference>
<evidence type="ECO:0000313" key="2">
    <source>
        <dbReference type="EMBL" id="QGZ35204.1"/>
    </source>
</evidence>
<dbReference type="SUPFAM" id="SSF52799">
    <property type="entry name" value="(Phosphotyrosine protein) phosphatases II"/>
    <property type="match status" value="1"/>
</dbReference>
<evidence type="ECO:0000259" key="1">
    <source>
        <dbReference type="Pfam" id="PF04273"/>
    </source>
</evidence>
<dbReference type="Proteomes" id="UP000435648">
    <property type="component" value="Chromosome"/>
</dbReference>
<protein>
    <submittedName>
        <fullName evidence="2">TIGR01244 family phosphatase</fullName>
    </submittedName>
</protein>
<dbReference type="KEGG" id="siw:GH266_12250"/>
<feature type="domain" description="Beta-lactamase hydrolase-like protein phosphatase-like" evidence="1">
    <location>
        <begin position="10"/>
        <end position="109"/>
    </location>
</feature>
<dbReference type="GO" id="GO:0016787">
    <property type="term" value="F:hydrolase activity"/>
    <property type="evidence" value="ECO:0007669"/>
    <property type="project" value="InterPro"/>
</dbReference>
<reference evidence="2 3" key="1">
    <citation type="submission" date="2019-12" db="EMBL/GenBank/DDBJ databases">
        <title>The genome of Stappia indica PHM037.</title>
        <authorList>
            <person name="Kacar D."/>
            <person name="Galan B."/>
            <person name="Canedo L."/>
            <person name="Rodriguez P."/>
            <person name="de la Calle F."/>
            <person name="Garcia J.L."/>
        </authorList>
    </citation>
    <scope>NUCLEOTIDE SEQUENCE [LARGE SCALE GENOMIC DNA]</scope>
    <source>
        <strain evidence="2 3">PHM037</strain>
    </source>
</reference>
<dbReference type="NCBIfam" id="TIGR01244">
    <property type="entry name" value="TIGR01244 family sulfur transferase"/>
    <property type="match status" value="1"/>
</dbReference>
<accession>A0A857C886</accession>
<organism evidence="2 3">
    <name type="scientific">Stappia indica</name>
    <dbReference type="NCBI Taxonomy" id="538381"/>
    <lineage>
        <taxon>Bacteria</taxon>
        <taxon>Pseudomonadati</taxon>
        <taxon>Pseudomonadota</taxon>
        <taxon>Alphaproteobacteria</taxon>
        <taxon>Hyphomicrobiales</taxon>
        <taxon>Stappiaceae</taxon>
        <taxon>Stappia</taxon>
    </lineage>
</organism>
<name>A0A857C886_9HYPH</name>
<evidence type="ECO:0000313" key="3">
    <source>
        <dbReference type="Proteomes" id="UP000435648"/>
    </source>
</evidence>
<dbReference type="Pfam" id="PF04273">
    <property type="entry name" value="BLH_phosphatase"/>
    <property type="match status" value="1"/>
</dbReference>
<dbReference type="EMBL" id="CP046908">
    <property type="protein sequence ID" value="QGZ35204.1"/>
    <property type="molecule type" value="Genomic_DNA"/>
</dbReference>
<dbReference type="RefSeq" id="WP_036585655.1">
    <property type="nucleotide sequence ID" value="NZ_CP046908.1"/>
</dbReference>